<keyword evidence="1" id="KW-0472">Membrane</keyword>
<evidence type="ECO:0008006" key="4">
    <source>
        <dbReference type="Google" id="ProtNLM"/>
    </source>
</evidence>
<dbReference type="Proteomes" id="UP001610335">
    <property type="component" value="Unassembled WGS sequence"/>
</dbReference>
<evidence type="ECO:0000256" key="1">
    <source>
        <dbReference type="SAM" id="Phobius"/>
    </source>
</evidence>
<keyword evidence="1" id="KW-1133">Transmembrane helix</keyword>
<accession>A0ABR4IWL3</accession>
<evidence type="ECO:0000313" key="2">
    <source>
        <dbReference type="EMBL" id="KAL2832156.1"/>
    </source>
</evidence>
<organism evidence="2 3">
    <name type="scientific">Aspergillus cavernicola</name>
    <dbReference type="NCBI Taxonomy" id="176166"/>
    <lineage>
        <taxon>Eukaryota</taxon>
        <taxon>Fungi</taxon>
        <taxon>Dikarya</taxon>
        <taxon>Ascomycota</taxon>
        <taxon>Pezizomycotina</taxon>
        <taxon>Eurotiomycetes</taxon>
        <taxon>Eurotiomycetidae</taxon>
        <taxon>Eurotiales</taxon>
        <taxon>Aspergillaceae</taxon>
        <taxon>Aspergillus</taxon>
        <taxon>Aspergillus subgen. Nidulantes</taxon>
    </lineage>
</organism>
<name>A0ABR4IWL3_9EURO</name>
<keyword evidence="3" id="KW-1185">Reference proteome</keyword>
<gene>
    <name evidence="2" type="ORF">BDW59DRAFT_116047</name>
</gene>
<comment type="caution">
    <text evidence="2">The sequence shown here is derived from an EMBL/GenBank/DDBJ whole genome shotgun (WGS) entry which is preliminary data.</text>
</comment>
<proteinExistence type="predicted"/>
<keyword evidence="1" id="KW-0812">Transmembrane</keyword>
<dbReference type="EMBL" id="JBFXLS010000007">
    <property type="protein sequence ID" value="KAL2832156.1"/>
    <property type="molecule type" value="Genomic_DNA"/>
</dbReference>
<evidence type="ECO:0000313" key="3">
    <source>
        <dbReference type="Proteomes" id="UP001610335"/>
    </source>
</evidence>
<feature type="transmembrane region" description="Helical" evidence="1">
    <location>
        <begin position="12"/>
        <end position="35"/>
    </location>
</feature>
<protein>
    <recommendedName>
        <fullName evidence="4">REJ domain-containing protein</fullName>
    </recommendedName>
</protein>
<feature type="transmembrane region" description="Helical" evidence="1">
    <location>
        <begin position="42"/>
        <end position="59"/>
    </location>
</feature>
<sequence length="104" mass="11769">MAHFASLSLPPLSISIFLSLSLSHSLLSLFSLFSLHPHYHSLFLFCSPFLFIYIFFIILNPFLNFSLFSFSILQSSHSFLSLISSCRRTLYLPSSSGFSTSSIF</sequence>
<reference evidence="2 3" key="1">
    <citation type="submission" date="2024-07" db="EMBL/GenBank/DDBJ databases">
        <title>Section-level genome sequencing and comparative genomics of Aspergillus sections Usti and Cavernicolus.</title>
        <authorList>
            <consortium name="Lawrence Berkeley National Laboratory"/>
            <person name="Nybo J.L."/>
            <person name="Vesth T.C."/>
            <person name="Theobald S."/>
            <person name="Frisvad J.C."/>
            <person name="Larsen T.O."/>
            <person name="Kjaerboelling I."/>
            <person name="Rothschild-Mancinelli K."/>
            <person name="Lyhne E.K."/>
            <person name="Kogle M.E."/>
            <person name="Barry K."/>
            <person name="Clum A."/>
            <person name="Na H."/>
            <person name="Ledsgaard L."/>
            <person name="Lin J."/>
            <person name="Lipzen A."/>
            <person name="Kuo A."/>
            <person name="Riley R."/>
            <person name="Mondo S."/>
            <person name="LaButti K."/>
            <person name="Haridas S."/>
            <person name="Pangalinan J."/>
            <person name="Salamov A.A."/>
            <person name="Simmons B.A."/>
            <person name="Magnuson J.K."/>
            <person name="Chen J."/>
            <person name="Drula E."/>
            <person name="Henrissat B."/>
            <person name="Wiebenga A."/>
            <person name="Lubbers R.J."/>
            <person name="Gomes A.C."/>
            <person name="Makela M.R."/>
            <person name="Stajich J."/>
            <person name="Grigoriev I.V."/>
            <person name="Mortensen U.H."/>
            <person name="De vries R.P."/>
            <person name="Baker S.E."/>
            <person name="Andersen M.R."/>
        </authorList>
    </citation>
    <scope>NUCLEOTIDE SEQUENCE [LARGE SCALE GENOMIC DNA]</scope>
    <source>
        <strain evidence="2 3">CBS 600.67</strain>
    </source>
</reference>